<dbReference type="InterPro" id="IPR012674">
    <property type="entry name" value="Calycin"/>
</dbReference>
<dbReference type="EMBL" id="VZTQ01002501">
    <property type="protein sequence ID" value="NXT32992.1"/>
    <property type="molecule type" value="Genomic_DNA"/>
</dbReference>
<name>A0A7L3BKI8_PELUR</name>
<accession>A0A7L3BKI8</accession>
<dbReference type="Proteomes" id="UP000555367">
    <property type="component" value="Unassembled WGS sequence"/>
</dbReference>
<dbReference type="InterPro" id="IPR022272">
    <property type="entry name" value="Lipocalin_CS"/>
</dbReference>
<organism evidence="5 6">
    <name type="scientific">Pelecanoides urinatrix</name>
    <name type="common">Common diving petrel</name>
    <name type="synonym">Procellaria urinatrix</name>
    <dbReference type="NCBI Taxonomy" id="37079"/>
    <lineage>
        <taxon>Eukaryota</taxon>
        <taxon>Metazoa</taxon>
        <taxon>Chordata</taxon>
        <taxon>Craniata</taxon>
        <taxon>Vertebrata</taxon>
        <taxon>Euteleostomi</taxon>
        <taxon>Archelosauria</taxon>
        <taxon>Archosauria</taxon>
        <taxon>Dinosauria</taxon>
        <taxon>Saurischia</taxon>
        <taxon>Theropoda</taxon>
        <taxon>Coelurosauria</taxon>
        <taxon>Aves</taxon>
        <taxon>Neognathae</taxon>
        <taxon>Neoaves</taxon>
        <taxon>Aequornithes</taxon>
        <taxon>Procellariiformes</taxon>
        <taxon>Procellariidae</taxon>
        <taxon>Pelecanoides</taxon>
    </lineage>
</organism>
<evidence type="ECO:0000256" key="3">
    <source>
        <dbReference type="SAM" id="SignalP"/>
    </source>
</evidence>
<proteinExistence type="inferred from homology"/>
<dbReference type="InterPro" id="IPR000566">
    <property type="entry name" value="Lipocln_cytosolic_FA-bd_dom"/>
</dbReference>
<feature type="non-terminal residue" evidence="5">
    <location>
        <position position="1"/>
    </location>
</feature>
<dbReference type="GO" id="GO:0036094">
    <property type="term" value="F:small molecule binding"/>
    <property type="evidence" value="ECO:0007669"/>
    <property type="project" value="InterPro"/>
</dbReference>
<sequence>MTAVLPSLALALLCLLWAGAEVPVQPGFNSEKFAGTWHVVAAFSNCSSFLKMKDLMMSSITTISFTPEGDVVMNIIWSLPDRCQKIELFYHQNGQAGRYMGTSQGKSDMRVMETDYSSYAITYEILRSEEEFSVGMQLLTREQDVSPQLLEKFEELIPTVGLTKDMLAVFPKTGECQEGAGWHAR</sequence>
<dbReference type="AlphaFoldDB" id="A0A7L3BKI8"/>
<dbReference type="PRINTS" id="PR01254">
    <property type="entry name" value="PGNDSYNTHASE"/>
</dbReference>
<keyword evidence="6" id="KW-1185">Reference proteome</keyword>
<dbReference type="Pfam" id="PF00061">
    <property type="entry name" value="Lipocalin"/>
    <property type="match status" value="1"/>
</dbReference>
<dbReference type="Gene3D" id="2.40.128.20">
    <property type="match status" value="1"/>
</dbReference>
<dbReference type="InterPro" id="IPR002345">
    <property type="entry name" value="Lipocalin"/>
</dbReference>
<dbReference type="SUPFAM" id="SSF50814">
    <property type="entry name" value="Lipocalins"/>
    <property type="match status" value="1"/>
</dbReference>
<protein>
    <submittedName>
        <fullName evidence="5">LCN15 protein</fullName>
    </submittedName>
</protein>
<comment type="similarity">
    <text evidence="1 2">Belongs to the calycin superfamily. Lipocalin family.</text>
</comment>
<dbReference type="PANTHER" id="PTHR11430:SF77">
    <property type="entry name" value="LIPOCALIN-LIKE 1 PROTEIN"/>
    <property type="match status" value="1"/>
</dbReference>
<evidence type="ECO:0000256" key="2">
    <source>
        <dbReference type="RuleBase" id="RU003695"/>
    </source>
</evidence>
<feature type="non-terminal residue" evidence="5">
    <location>
        <position position="185"/>
    </location>
</feature>
<reference evidence="5 6" key="1">
    <citation type="submission" date="2019-09" db="EMBL/GenBank/DDBJ databases">
        <title>Bird 10,000 Genomes (B10K) Project - Family phase.</title>
        <authorList>
            <person name="Zhang G."/>
        </authorList>
    </citation>
    <scope>NUCLEOTIDE SEQUENCE [LARGE SCALE GENOMIC DNA]</scope>
    <source>
        <strain evidence="5">B10K-DU-012-45</strain>
    </source>
</reference>
<evidence type="ECO:0000256" key="1">
    <source>
        <dbReference type="ARBA" id="ARBA00006889"/>
    </source>
</evidence>
<dbReference type="OrthoDB" id="9627583at2759"/>
<feature type="chain" id="PRO_5029670228" evidence="3">
    <location>
        <begin position="21"/>
        <end position="185"/>
    </location>
</feature>
<feature type="signal peptide" evidence="3">
    <location>
        <begin position="1"/>
        <end position="20"/>
    </location>
</feature>
<comment type="caution">
    <text evidence="5">The sequence shown here is derived from an EMBL/GenBank/DDBJ whole genome shotgun (WGS) entry which is preliminary data.</text>
</comment>
<dbReference type="PRINTS" id="PR00179">
    <property type="entry name" value="LIPOCALIN"/>
</dbReference>
<dbReference type="PANTHER" id="PTHR11430">
    <property type="entry name" value="LIPOCALIN"/>
    <property type="match status" value="1"/>
</dbReference>
<keyword evidence="3" id="KW-0732">Signal</keyword>
<evidence type="ECO:0000259" key="4">
    <source>
        <dbReference type="Pfam" id="PF00061"/>
    </source>
</evidence>
<gene>
    <name evidence="5" type="primary">Lcn15</name>
    <name evidence="5" type="ORF">PELURI_R06024</name>
</gene>
<evidence type="ECO:0000313" key="6">
    <source>
        <dbReference type="Proteomes" id="UP000555367"/>
    </source>
</evidence>
<dbReference type="PROSITE" id="PS00213">
    <property type="entry name" value="LIPOCALIN"/>
    <property type="match status" value="1"/>
</dbReference>
<feature type="domain" description="Lipocalin/cytosolic fatty-acid binding" evidence="4">
    <location>
        <begin position="34"/>
        <end position="173"/>
    </location>
</feature>
<evidence type="ECO:0000313" key="5">
    <source>
        <dbReference type="EMBL" id="NXT32992.1"/>
    </source>
</evidence>